<feature type="compositionally biased region" description="Polar residues" evidence="2">
    <location>
        <begin position="80"/>
        <end position="90"/>
    </location>
</feature>
<dbReference type="GO" id="GO:0020037">
    <property type="term" value="F:heme binding"/>
    <property type="evidence" value="ECO:0007669"/>
    <property type="project" value="InterPro"/>
</dbReference>
<feature type="region of interest" description="Disordered" evidence="2">
    <location>
        <begin position="71"/>
        <end position="101"/>
    </location>
</feature>
<comment type="caution">
    <text evidence="3">The sequence shown here is derived from an EMBL/GenBank/DDBJ whole genome shotgun (WGS) entry which is preliminary data.</text>
</comment>
<dbReference type="AlphaFoldDB" id="A0A2N3Y4Z6"/>
<protein>
    <recommendedName>
        <fullName evidence="5">Cytochrome P450</fullName>
    </recommendedName>
</protein>
<dbReference type="InterPro" id="IPR001128">
    <property type="entry name" value="Cyt_P450"/>
</dbReference>
<proteinExistence type="inferred from homology"/>
<keyword evidence="4" id="KW-1185">Reference proteome</keyword>
<dbReference type="SUPFAM" id="SSF48264">
    <property type="entry name" value="Cytochrome P450"/>
    <property type="match status" value="1"/>
</dbReference>
<dbReference type="PANTHER" id="PTHR46696">
    <property type="entry name" value="P450, PUTATIVE (EUROFUNG)-RELATED"/>
    <property type="match status" value="1"/>
</dbReference>
<dbReference type="GO" id="GO:0004497">
    <property type="term" value="F:monooxygenase activity"/>
    <property type="evidence" value="ECO:0007669"/>
    <property type="project" value="InterPro"/>
</dbReference>
<evidence type="ECO:0000313" key="4">
    <source>
        <dbReference type="Proteomes" id="UP000233786"/>
    </source>
</evidence>
<comment type="similarity">
    <text evidence="1">Belongs to the cytochrome P450 family.</text>
</comment>
<feature type="compositionally biased region" description="Basic and acidic residues" evidence="2">
    <location>
        <begin position="24"/>
        <end position="35"/>
    </location>
</feature>
<dbReference type="Proteomes" id="UP000233786">
    <property type="component" value="Unassembled WGS sequence"/>
</dbReference>
<evidence type="ECO:0000256" key="2">
    <source>
        <dbReference type="SAM" id="MobiDB-lite"/>
    </source>
</evidence>
<reference evidence="3" key="1">
    <citation type="submission" date="2017-12" db="EMBL/GenBank/DDBJ databases">
        <title>Sequencing the genomes of 1000 Actinobacteria strains.</title>
        <authorList>
            <person name="Klenk H.-P."/>
        </authorList>
    </citation>
    <scope>NUCLEOTIDE SEQUENCE [LARGE SCALE GENOMIC DNA]</scope>
    <source>
        <strain evidence="3">DSM 44228</strain>
    </source>
</reference>
<dbReference type="RefSeq" id="WP_143539669.1">
    <property type="nucleotide sequence ID" value="NZ_CP061007.1"/>
</dbReference>
<evidence type="ECO:0000256" key="1">
    <source>
        <dbReference type="ARBA" id="ARBA00010617"/>
    </source>
</evidence>
<dbReference type="GO" id="GO:0005506">
    <property type="term" value="F:iron ion binding"/>
    <property type="evidence" value="ECO:0007669"/>
    <property type="project" value="InterPro"/>
</dbReference>
<accession>A0A2N3Y4Z6</accession>
<sequence length="180" mass="19717">MATDALLYRLTGEKEPDPLPLCNDLRETGSGRDDQTFSSEHLWHGASSHHDPDDPELRRFVRVSSQQFTLHNPPAHTRIRTTMQPASTGHASKRRRKQPGEDLASALVAARDEEGNPLPDGELLGSLAPFVTAGNDTTVNLLGNGMTFLLDHPKALRAMLDDPGKIPADLPTEKPDQASW</sequence>
<dbReference type="STRING" id="994479.GCA_000194155_03889"/>
<organism evidence="3 4">
    <name type="scientific">Saccharopolyspora spinosa</name>
    <dbReference type="NCBI Taxonomy" id="60894"/>
    <lineage>
        <taxon>Bacteria</taxon>
        <taxon>Bacillati</taxon>
        <taxon>Actinomycetota</taxon>
        <taxon>Actinomycetes</taxon>
        <taxon>Pseudonocardiales</taxon>
        <taxon>Pseudonocardiaceae</taxon>
        <taxon>Saccharopolyspora</taxon>
    </lineage>
</organism>
<dbReference type="Gene3D" id="1.10.630.10">
    <property type="entry name" value="Cytochrome P450"/>
    <property type="match status" value="1"/>
</dbReference>
<dbReference type="PANTHER" id="PTHR46696:SF6">
    <property type="entry name" value="P450, PUTATIVE (EUROFUNG)-RELATED"/>
    <property type="match status" value="1"/>
</dbReference>
<dbReference type="OrthoDB" id="4746309at2"/>
<evidence type="ECO:0008006" key="5">
    <source>
        <dbReference type="Google" id="ProtNLM"/>
    </source>
</evidence>
<feature type="region of interest" description="Disordered" evidence="2">
    <location>
        <begin position="1"/>
        <end position="55"/>
    </location>
</feature>
<dbReference type="InterPro" id="IPR036396">
    <property type="entry name" value="Cyt_P450_sf"/>
</dbReference>
<gene>
    <name evidence="3" type="ORF">A8926_6049</name>
</gene>
<dbReference type="Pfam" id="PF00067">
    <property type="entry name" value="p450"/>
    <property type="match status" value="1"/>
</dbReference>
<name>A0A2N3Y4Z6_SACSN</name>
<evidence type="ECO:0000313" key="3">
    <source>
        <dbReference type="EMBL" id="PKW18002.1"/>
    </source>
</evidence>
<dbReference type="GO" id="GO:0016705">
    <property type="term" value="F:oxidoreductase activity, acting on paired donors, with incorporation or reduction of molecular oxygen"/>
    <property type="evidence" value="ECO:0007669"/>
    <property type="project" value="InterPro"/>
</dbReference>
<dbReference type="EMBL" id="PJNB01000001">
    <property type="protein sequence ID" value="PKW18002.1"/>
    <property type="molecule type" value="Genomic_DNA"/>
</dbReference>